<dbReference type="EMBL" id="BKCG01000011">
    <property type="protein sequence ID" value="GER60866.1"/>
    <property type="molecule type" value="Genomic_DNA"/>
</dbReference>
<dbReference type="EC" id="2.7.13.3" evidence="2"/>
<dbReference type="GO" id="GO:0004721">
    <property type="term" value="F:phosphoprotein phosphatase activity"/>
    <property type="evidence" value="ECO:0007669"/>
    <property type="project" value="TreeGrafter"/>
</dbReference>
<dbReference type="AlphaFoldDB" id="A0A5J4J0P5"/>
<dbReference type="InterPro" id="IPR003661">
    <property type="entry name" value="HisK_dim/P_dom"/>
</dbReference>
<name>A0A5J4J0P5_9FLAO</name>
<keyword evidence="7" id="KW-0472">Membrane</keyword>
<gene>
    <name evidence="9" type="primary">rprX</name>
    <name evidence="9" type="ORF">ULMA_29740</name>
</gene>
<evidence type="ECO:0000256" key="3">
    <source>
        <dbReference type="ARBA" id="ARBA00022553"/>
    </source>
</evidence>
<dbReference type="CDD" id="cd00082">
    <property type="entry name" value="HisKA"/>
    <property type="match status" value="1"/>
</dbReference>
<comment type="catalytic activity">
    <reaction evidence="1">
        <text>ATP + protein L-histidine = ADP + protein N-phospho-L-histidine.</text>
        <dbReference type="EC" id="2.7.13.3"/>
    </reaction>
</comment>
<evidence type="ECO:0000313" key="10">
    <source>
        <dbReference type="Proteomes" id="UP000326509"/>
    </source>
</evidence>
<evidence type="ECO:0000256" key="4">
    <source>
        <dbReference type="ARBA" id="ARBA00022679"/>
    </source>
</evidence>
<dbReference type="PROSITE" id="PS50109">
    <property type="entry name" value="HIS_KIN"/>
    <property type="match status" value="1"/>
</dbReference>
<keyword evidence="10" id="KW-1185">Reference proteome</keyword>
<protein>
    <recommendedName>
        <fullName evidence="2">histidine kinase</fullName>
        <ecNumber evidence="2">2.7.13.3</ecNumber>
    </recommendedName>
</protein>
<evidence type="ECO:0000256" key="1">
    <source>
        <dbReference type="ARBA" id="ARBA00000085"/>
    </source>
</evidence>
<dbReference type="Gene3D" id="1.10.287.130">
    <property type="match status" value="1"/>
</dbReference>
<dbReference type="SUPFAM" id="SSF55874">
    <property type="entry name" value="ATPase domain of HSP90 chaperone/DNA topoisomerase II/histidine kinase"/>
    <property type="match status" value="1"/>
</dbReference>
<accession>A0A5J4J0P5</accession>
<dbReference type="Pfam" id="PF02518">
    <property type="entry name" value="HATPase_c"/>
    <property type="match status" value="1"/>
</dbReference>
<keyword evidence="6" id="KW-0902">Two-component regulatory system</keyword>
<evidence type="ECO:0000313" key="9">
    <source>
        <dbReference type="EMBL" id="GER60866.1"/>
    </source>
</evidence>
<dbReference type="InterPro" id="IPR003594">
    <property type="entry name" value="HATPase_dom"/>
</dbReference>
<dbReference type="InterPro" id="IPR005467">
    <property type="entry name" value="His_kinase_dom"/>
</dbReference>
<dbReference type="GO" id="GO:0016036">
    <property type="term" value="P:cellular response to phosphate starvation"/>
    <property type="evidence" value="ECO:0007669"/>
    <property type="project" value="TreeGrafter"/>
</dbReference>
<reference evidence="9 10" key="1">
    <citation type="submission" date="2019-08" db="EMBL/GenBank/DDBJ databases">
        <title>Draft genome sequence of Ulvibacter marinus type strain NBRC 109484.</title>
        <authorList>
            <person name="Kawano K."/>
            <person name="Ushijima N."/>
            <person name="Kihara M."/>
            <person name="Itoh H."/>
        </authorList>
    </citation>
    <scope>NUCLEOTIDE SEQUENCE [LARGE SCALE GENOMIC DNA]</scope>
    <source>
        <strain evidence="9 10">NBRC 109484</strain>
    </source>
</reference>
<dbReference type="SMART" id="SM00388">
    <property type="entry name" value="HisKA"/>
    <property type="match status" value="1"/>
</dbReference>
<evidence type="ECO:0000256" key="7">
    <source>
        <dbReference type="SAM" id="Phobius"/>
    </source>
</evidence>
<dbReference type="InterPro" id="IPR036890">
    <property type="entry name" value="HATPase_C_sf"/>
</dbReference>
<keyword evidence="7" id="KW-1133">Transmembrane helix</keyword>
<evidence type="ECO:0000259" key="8">
    <source>
        <dbReference type="PROSITE" id="PS50109"/>
    </source>
</evidence>
<dbReference type="GO" id="GO:0005886">
    <property type="term" value="C:plasma membrane"/>
    <property type="evidence" value="ECO:0007669"/>
    <property type="project" value="TreeGrafter"/>
</dbReference>
<dbReference type="SUPFAM" id="SSF47384">
    <property type="entry name" value="Homodimeric domain of signal transducing histidine kinase"/>
    <property type="match status" value="1"/>
</dbReference>
<dbReference type="PANTHER" id="PTHR45453">
    <property type="entry name" value="PHOSPHATE REGULON SENSOR PROTEIN PHOR"/>
    <property type="match status" value="1"/>
</dbReference>
<dbReference type="SMART" id="SM00387">
    <property type="entry name" value="HATPase_c"/>
    <property type="match status" value="1"/>
</dbReference>
<dbReference type="InterPro" id="IPR036097">
    <property type="entry name" value="HisK_dim/P_sf"/>
</dbReference>
<evidence type="ECO:0000256" key="5">
    <source>
        <dbReference type="ARBA" id="ARBA00022777"/>
    </source>
</evidence>
<keyword evidence="7" id="KW-0812">Transmembrane</keyword>
<dbReference type="InterPro" id="IPR004358">
    <property type="entry name" value="Sig_transdc_His_kin-like_C"/>
</dbReference>
<evidence type="ECO:0000256" key="2">
    <source>
        <dbReference type="ARBA" id="ARBA00012438"/>
    </source>
</evidence>
<keyword evidence="3" id="KW-0597">Phosphoprotein</keyword>
<organism evidence="9 10">
    <name type="scientific">Patiriisocius marinus</name>
    <dbReference type="NCBI Taxonomy" id="1397112"/>
    <lineage>
        <taxon>Bacteria</taxon>
        <taxon>Pseudomonadati</taxon>
        <taxon>Bacteroidota</taxon>
        <taxon>Flavobacteriia</taxon>
        <taxon>Flavobacteriales</taxon>
        <taxon>Flavobacteriaceae</taxon>
        <taxon>Patiriisocius</taxon>
    </lineage>
</organism>
<evidence type="ECO:0000256" key="6">
    <source>
        <dbReference type="ARBA" id="ARBA00023012"/>
    </source>
</evidence>
<dbReference type="GO" id="GO:0000155">
    <property type="term" value="F:phosphorelay sensor kinase activity"/>
    <property type="evidence" value="ECO:0007669"/>
    <property type="project" value="InterPro"/>
</dbReference>
<sequence length="508" mass="58347">MALSLLGIIFVQWYWISNSYNNKEDQFITTVRQVLVETSNEIELDEVEKYFDMYSKFIEEKGGSEGISINELIYNINGDQANDAYIFSDGIQEEDYKLSSNFLDSEIDSIIFKRIISKQKITKIIKGIDGNDKTEIVTENFRRLKDYEKARFEKTFNNISVNTPIHRRVSVETIDNLISQKAKARGVNSKFQFAVFSNNIPTKIRSKEFNLMPETTFKVPLFENNDINKGYQLYVNFYEQERDVLGSILGMTILSLIFTTVIFITFFSALSQIFKQRQLAEIKNDFINNMTHEFKTPIATINLALDALKNPKVKASEEFSAKYTKMIRDENKRMHEQVENVLRISKLDKNELDLPKERIELHGLIEDAISHIELIVENRGGYINTHLGALKTDVLVNESHMTNVLVNLLDNAVKYSEDSPKIDIFTENVRNGVVLKIRDQGLGMTKGEQRKIFEKFYRVPTGDIHNVKGHGLGLSYAKRILNDHDATISVESELGKGSTFSIKLHLIS</sequence>
<proteinExistence type="predicted"/>
<keyword evidence="4" id="KW-0808">Transferase</keyword>
<dbReference type="Gene3D" id="3.30.565.10">
    <property type="entry name" value="Histidine kinase-like ATPase, C-terminal domain"/>
    <property type="match status" value="1"/>
</dbReference>
<dbReference type="PANTHER" id="PTHR45453:SF1">
    <property type="entry name" value="PHOSPHATE REGULON SENSOR PROTEIN PHOR"/>
    <property type="match status" value="1"/>
</dbReference>
<dbReference type="Pfam" id="PF00512">
    <property type="entry name" value="HisKA"/>
    <property type="match status" value="1"/>
</dbReference>
<comment type="caution">
    <text evidence="9">The sequence shown here is derived from an EMBL/GenBank/DDBJ whole genome shotgun (WGS) entry which is preliminary data.</text>
</comment>
<dbReference type="FunFam" id="3.30.565.10:FF:000006">
    <property type="entry name" value="Sensor histidine kinase WalK"/>
    <property type="match status" value="1"/>
</dbReference>
<dbReference type="CDD" id="cd00075">
    <property type="entry name" value="HATPase"/>
    <property type="match status" value="1"/>
</dbReference>
<feature type="transmembrane region" description="Helical" evidence="7">
    <location>
        <begin position="244"/>
        <end position="270"/>
    </location>
</feature>
<feature type="domain" description="Histidine kinase" evidence="8">
    <location>
        <begin position="289"/>
        <end position="508"/>
    </location>
</feature>
<dbReference type="PRINTS" id="PR00344">
    <property type="entry name" value="BCTRLSENSOR"/>
</dbReference>
<keyword evidence="5 9" id="KW-0418">Kinase</keyword>
<dbReference type="InterPro" id="IPR050351">
    <property type="entry name" value="BphY/WalK/GraS-like"/>
</dbReference>
<dbReference type="Proteomes" id="UP000326509">
    <property type="component" value="Unassembled WGS sequence"/>
</dbReference>